<reference evidence="2" key="1">
    <citation type="journal article" date="2023" name="Mol. Phylogenet. Evol.">
        <title>Genome-scale phylogeny and comparative genomics of the fungal order Sordariales.</title>
        <authorList>
            <person name="Hensen N."/>
            <person name="Bonometti L."/>
            <person name="Westerberg I."/>
            <person name="Brannstrom I.O."/>
            <person name="Guillou S."/>
            <person name="Cros-Aarteil S."/>
            <person name="Calhoun S."/>
            <person name="Haridas S."/>
            <person name="Kuo A."/>
            <person name="Mondo S."/>
            <person name="Pangilinan J."/>
            <person name="Riley R."/>
            <person name="LaButti K."/>
            <person name="Andreopoulos B."/>
            <person name="Lipzen A."/>
            <person name="Chen C."/>
            <person name="Yan M."/>
            <person name="Daum C."/>
            <person name="Ng V."/>
            <person name="Clum A."/>
            <person name="Steindorff A."/>
            <person name="Ohm R.A."/>
            <person name="Martin F."/>
            <person name="Silar P."/>
            <person name="Natvig D.O."/>
            <person name="Lalanne C."/>
            <person name="Gautier V."/>
            <person name="Ament-Velasquez S.L."/>
            <person name="Kruys A."/>
            <person name="Hutchinson M.I."/>
            <person name="Powell A.J."/>
            <person name="Barry K."/>
            <person name="Miller A.N."/>
            <person name="Grigoriev I.V."/>
            <person name="Debuchy R."/>
            <person name="Gladieux P."/>
            <person name="Hiltunen Thoren M."/>
            <person name="Johannesson H."/>
        </authorList>
    </citation>
    <scope>NUCLEOTIDE SEQUENCE</scope>
    <source>
        <strain evidence="2">CBS 731.68</strain>
    </source>
</reference>
<evidence type="ECO:0000313" key="3">
    <source>
        <dbReference type="Proteomes" id="UP001302602"/>
    </source>
</evidence>
<dbReference type="AlphaFoldDB" id="A0AAN6U2P2"/>
<dbReference type="GeneID" id="87827276"/>
<dbReference type="PANTHER" id="PTHR33112:SF10">
    <property type="entry name" value="TOL"/>
    <property type="match status" value="1"/>
</dbReference>
<dbReference type="Pfam" id="PF06985">
    <property type="entry name" value="HET"/>
    <property type="match status" value="1"/>
</dbReference>
<comment type="caution">
    <text evidence="2">The sequence shown here is derived from an EMBL/GenBank/DDBJ whole genome shotgun (WGS) entry which is preliminary data.</text>
</comment>
<dbReference type="Proteomes" id="UP001302602">
    <property type="component" value="Unassembled WGS sequence"/>
</dbReference>
<keyword evidence="3" id="KW-1185">Reference proteome</keyword>
<reference evidence="2" key="2">
    <citation type="submission" date="2023-05" db="EMBL/GenBank/DDBJ databases">
        <authorList>
            <consortium name="Lawrence Berkeley National Laboratory"/>
            <person name="Steindorff A."/>
            <person name="Hensen N."/>
            <person name="Bonometti L."/>
            <person name="Westerberg I."/>
            <person name="Brannstrom I.O."/>
            <person name="Guillou S."/>
            <person name="Cros-Aarteil S."/>
            <person name="Calhoun S."/>
            <person name="Haridas S."/>
            <person name="Kuo A."/>
            <person name="Mondo S."/>
            <person name="Pangilinan J."/>
            <person name="Riley R."/>
            <person name="Labutti K."/>
            <person name="Andreopoulos B."/>
            <person name="Lipzen A."/>
            <person name="Chen C."/>
            <person name="Yanf M."/>
            <person name="Daum C."/>
            <person name="Ng V."/>
            <person name="Clum A."/>
            <person name="Ohm R."/>
            <person name="Martin F."/>
            <person name="Silar P."/>
            <person name="Natvig D."/>
            <person name="Lalanne C."/>
            <person name="Gautier V."/>
            <person name="Ament-Velasquez S.L."/>
            <person name="Kruys A."/>
            <person name="Hutchinson M.I."/>
            <person name="Powell A.J."/>
            <person name="Barry K."/>
            <person name="Miller A.N."/>
            <person name="Grigoriev I.V."/>
            <person name="Debuchy R."/>
            <person name="Gladieux P."/>
            <person name="Thoren M.H."/>
            <person name="Johannesson H."/>
        </authorList>
    </citation>
    <scope>NUCLEOTIDE SEQUENCE</scope>
    <source>
        <strain evidence="2">CBS 731.68</strain>
    </source>
</reference>
<sequence>MLEDCEAHHVICRAMPMTTPASPWLPTRLICLGQPGDMPRMIETSKMLLEPCSAPLRYTTLSHRWREGHPLRLTTETQRQLSEGVPWHDIPKTFADAMHVTRFPAVEYIWIDSLCIIRGDTGDWERDCTRMADVYRHGYCNIEATDSYGGCFSVPRFDSVLPCGY</sequence>
<dbReference type="RefSeq" id="XP_062647882.1">
    <property type="nucleotide sequence ID" value="XM_062790506.1"/>
</dbReference>
<organism evidence="2 3">
    <name type="scientific">Parathielavia appendiculata</name>
    <dbReference type="NCBI Taxonomy" id="2587402"/>
    <lineage>
        <taxon>Eukaryota</taxon>
        <taxon>Fungi</taxon>
        <taxon>Dikarya</taxon>
        <taxon>Ascomycota</taxon>
        <taxon>Pezizomycotina</taxon>
        <taxon>Sordariomycetes</taxon>
        <taxon>Sordariomycetidae</taxon>
        <taxon>Sordariales</taxon>
        <taxon>Chaetomiaceae</taxon>
        <taxon>Parathielavia</taxon>
    </lineage>
</organism>
<evidence type="ECO:0000259" key="1">
    <source>
        <dbReference type="Pfam" id="PF06985"/>
    </source>
</evidence>
<evidence type="ECO:0000313" key="2">
    <source>
        <dbReference type="EMBL" id="KAK4124111.1"/>
    </source>
</evidence>
<accession>A0AAN6U2P2</accession>
<proteinExistence type="predicted"/>
<dbReference type="PANTHER" id="PTHR33112">
    <property type="entry name" value="DOMAIN PROTEIN, PUTATIVE-RELATED"/>
    <property type="match status" value="1"/>
</dbReference>
<name>A0AAN6U2P2_9PEZI</name>
<feature type="domain" description="Heterokaryon incompatibility" evidence="1">
    <location>
        <begin position="58"/>
        <end position="147"/>
    </location>
</feature>
<protein>
    <recommendedName>
        <fullName evidence="1">Heterokaryon incompatibility domain-containing protein</fullName>
    </recommendedName>
</protein>
<dbReference type="EMBL" id="MU853227">
    <property type="protein sequence ID" value="KAK4124111.1"/>
    <property type="molecule type" value="Genomic_DNA"/>
</dbReference>
<dbReference type="InterPro" id="IPR010730">
    <property type="entry name" value="HET"/>
</dbReference>
<gene>
    <name evidence="2" type="ORF">N657DRAFT_616959</name>
</gene>